<dbReference type="OrthoDB" id="2142724at2759"/>
<proteinExistence type="predicted"/>
<dbReference type="AlphaFoldDB" id="A0A225VE01"/>
<comment type="caution">
    <text evidence="2">The sequence shown here is derived from an EMBL/GenBank/DDBJ whole genome shotgun (WGS) entry which is preliminary data.</text>
</comment>
<dbReference type="Proteomes" id="UP000198211">
    <property type="component" value="Unassembled WGS sequence"/>
</dbReference>
<dbReference type="EMBL" id="NBNE01005680">
    <property type="protein sequence ID" value="OWZ03179.1"/>
    <property type="molecule type" value="Genomic_DNA"/>
</dbReference>
<dbReference type="Pfam" id="PF13358">
    <property type="entry name" value="DDE_3"/>
    <property type="match status" value="1"/>
</dbReference>
<dbReference type="Gene3D" id="3.30.420.10">
    <property type="entry name" value="Ribonuclease H-like superfamily/Ribonuclease H"/>
    <property type="match status" value="1"/>
</dbReference>
<dbReference type="InterPro" id="IPR038717">
    <property type="entry name" value="Tc1-like_DDE_dom"/>
</dbReference>
<name>A0A225VE01_9STRA</name>
<dbReference type="GO" id="GO:0003676">
    <property type="term" value="F:nucleic acid binding"/>
    <property type="evidence" value="ECO:0007669"/>
    <property type="project" value="InterPro"/>
</dbReference>
<protein>
    <submittedName>
        <fullName evidence="2">Transposase</fullName>
    </submittedName>
</protein>
<keyword evidence="3" id="KW-1185">Reference proteome</keyword>
<dbReference type="InterPro" id="IPR036397">
    <property type="entry name" value="RNaseH_sf"/>
</dbReference>
<sequence length="136" mass="15510">MDCTFTRSSFHRAFVKHVIPVLNSWPFPNSIVILDNAKIHLYKELETVVHETGARLLFLPPILPIIEPNRAVFWIAEEMYSTLCKPVFSLYPDEGLAVAMKLCTRRDTKGLLDVFGPCGYDFTELRDDLFSSLSNS</sequence>
<evidence type="ECO:0000313" key="3">
    <source>
        <dbReference type="Proteomes" id="UP000198211"/>
    </source>
</evidence>
<evidence type="ECO:0000259" key="1">
    <source>
        <dbReference type="Pfam" id="PF13358"/>
    </source>
</evidence>
<evidence type="ECO:0000313" key="2">
    <source>
        <dbReference type="EMBL" id="OWZ03179.1"/>
    </source>
</evidence>
<accession>A0A225VE01</accession>
<reference evidence="3" key="1">
    <citation type="submission" date="2017-03" db="EMBL/GenBank/DDBJ databases">
        <title>Phytopthora megakarya and P. palmivora, two closely related causual agents of cacao black pod achieved similar genome size and gene model numbers by different mechanisms.</title>
        <authorList>
            <person name="Ali S."/>
            <person name="Shao J."/>
            <person name="Larry D.J."/>
            <person name="Kronmiller B."/>
            <person name="Shen D."/>
            <person name="Strem M.D."/>
            <person name="Melnick R.L."/>
            <person name="Guiltinan M.J."/>
            <person name="Tyler B.M."/>
            <person name="Meinhardt L.W."/>
            <person name="Bailey B.A."/>
        </authorList>
    </citation>
    <scope>NUCLEOTIDE SEQUENCE [LARGE SCALE GENOMIC DNA]</scope>
    <source>
        <strain evidence="3">zdho120</strain>
    </source>
</reference>
<gene>
    <name evidence="2" type="ORF">PHMEG_00025132</name>
</gene>
<feature type="domain" description="Tc1-like transposase DDE" evidence="1">
    <location>
        <begin position="4"/>
        <end position="64"/>
    </location>
</feature>
<organism evidence="2 3">
    <name type="scientific">Phytophthora megakarya</name>
    <dbReference type="NCBI Taxonomy" id="4795"/>
    <lineage>
        <taxon>Eukaryota</taxon>
        <taxon>Sar</taxon>
        <taxon>Stramenopiles</taxon>
        <taxon>Oomycota</taxon>
        <taxon>Peronosporomycetes</taxon>
        <taxon>Peronosporales</taxon>
        <taxon>Peronosporaceae</taxon>
        <taxon>Phytophthora</taxon>
    </lineage>
</organism>